<name>A0A1G9S6A3_9BACT</name>
<dbReference type="AlphaFoldDB" id="A0A1G9S6A3"/>
<dbReference type="GO" id="GO:0005975">
    <property type="term" value="P:carbohydrate metabolic process"/>
    <property type="evidence" value="ECO:0007669"/>
    <property type="project" value="TreeGrafter"/>
</dbReference>
<dbReference type="Proteomes" id="UP000198510">
    <property type="component" value="Unassembled WGS sequence"/>
</dbReference>
<reference evidence="4 5" key="1">
    <citation type="submission" date="2016-10" db="EMBL/GenBank/DDBJ databases">
        <authorList>
            <person name="de Groot N.N."/>
        </authorList>
    </citation>
    <scope>NUCLEOTIDE SEQUENCE [LARGE SCALE GENOMIC DNA]</scope>
    <source>
        <strain evidence="4 5">DSM 25186</strain>
    </source>
</reference>
<feature type="signal peptide" evidence="2">
    <location>
        <begin position="1"/>
        <end position="19"/>
    </location>
</feature>
<dbReference type="InterPro" id="IPR013783">
    <property type="entry name" value="Ig-like_fold"/>
</dbReference>
<dbReference type="InterPro" id="IPR036514">
    <property type="entry name" value="SGNH_hydro_sf"/>
</dbReference>
<evidence type="ECO:0000313" key="4">
    <source>
        <dbReference type="EMBL" id="SDM30847.1"/>
    </source>
</evidence>
<keyword evidence="1" id="KW-0378">Hydrolase</keyword>
<evidence type="ECO:0000313" key="5">
    <source>
        <dbReference type="Proteomes" id="UP000198510"/>
    </source>
</evidence>
<proteinExistence type="predicted"/>
<dbReference type="Gene3D" id="2.60.40.10">
    <property type="entry name" value="Immunoglobulins"/>
    <property type="match status" value="1"/>
</dbReference>
<gene>
    <name evidence="4" type="ORF">SAMN05421823_11239</name>
</gene>
<dbReference type="OrthoDB" id="9816001at2"/>
<dbReference type="SUPFAM" id="SSF52266">
    <property type="entry name" value="SGNH hydrolase"/>
    <property type="match status" value="1"/>
</dbReference>
<dbReference type="PANTHER" id="PTHR22901">
    <property type="entry name" value="SIALATE O-ACETYLESTERASE"/>
    <property type="match status" value="1"/>
</dbReference>
<sequence length="464" mass="51336">MKIFLALLLSAFSVCSTYANVNLPAIIGEHMVLQQNDTVTLWGWANPLEEITITPGWKAAPVKVTADHNATWRVQVPTPAAGGPYSLTFQGYNTIKFEDVLIGEVWLCSGQSNMEWTARAGIEGAEGAIREANYPEIRFFNVTKRTSAVPQLDLEGAWVVCTPQTMPDFSAVGYFFGRQLHKNLQRPVGLINSSWGGTPAEVWINPDALAQDPSLVAAARQLPKVPWGPEQPGLAYHAMIAPLIPYRLAGALWYQGEANTVVPEKYADLLPAMIRNWRTEWGQEFPFYYVQIAPYKYDRPLAGVLLRDAQRQAMATPRTGMVVISDIGNANDIHPRNKLDVGLRLAGWALNQTYGQAQVPYSGPLYRDMKVEGRKIRLYFDHAEKGLLAKGGALTHFEVAGEDRDFVPAQAKIDGNTVVVRASGVKKPVAVRFAWSNTAEPNLFNTDGLPASAFRTDHWEIDSK</sequence>
<dbReference type="STRING" id="1075417.SAMN05421823_11239"/>
<dbReference type="InterPro" id="IPR005181">
    <property type="entry name" value="SASA"/>
</dbReference>
<dbReference type="InterPro" id="IPR039329">
    <property type="entry name" value="SIAE"/>
</dbReference>
<dbReference type="RefSeq" id="WP_089687032.1">
    <property type="nucleotide sequence ID" value="NZ_FNFO01000012.1"/>
</dbReference>
<keyword evidence="5" id="KW-1185">Reference proteome</keyword>
<organism evidence="4 5">
    <name type="scientific">Catalinimonas alkaloidigena</name>
    <dbReference type="NCBI Taxonomy" id="1075417"/>
    <lineage>
        <taxon>Bacteria</taxon>
        <taxon>Pseudomonadati</taxon>
        <taxon>Bacteroidota</taxon>
        <taxon>Cytophagia</taxon>
        <taxon>Cytophagales</taxon>
        <taxon>Catalimonadaceae</taxon>
        <taxon>Catalinimonas</taxon>
    </lineage>
</organism>
<protein>
    <submittedName>
        <fullName evidence="4">Sialate O-acetylesterase</fullName>
    </submittedName>
</protein>
<dbReference type="PANTHER" id="PTHR22901:SF0">
    <property type="entry name" value="SIALATE O-ACETYLESTERASE"/>
    <property type="match status" value="1"/>
</dbReference>
<feature type="domain" description="Sialate O-acetylesterase" evidence="3">
    <location>
        <begin position="104"/>
        <end position="335"/>
    </location>
</feature>
<keyword evidence="2" id="KW-0732">Signal</keyword>
<dbReference type="Gene3D" id="3.40.50.1110">
    <property type="entry name" value="SGNH hydrolase"/>
    <property type="match status" value="1"/>
</dbReference>
<accession>A0A1G9S6A3</accession>
<dbReference type="GO" id="GO:0001681">
    <property type="term" value="F:sialate O-acetylesterase activity"/>
    <property type="evidence" value="ECO:0007669"/>
    <property type="project" value="InterPro"/>
</dbReference>
<feature type="chain" id="PRO_5011747475" evidence="2">
    <location>
        <begin position="20"/>
        <end position="464"/>
    </location>
</feature>
<evidence type="ECO:0000256" key="2">
    <source>
        <dbReference type="SAM" id="SignalP"/>
    </source>
</evidence>
<evidence type="ECO:0000256" key="1">
    <source>
        <dbReference type="ARBA" id="ARBA00022801"/>
    </source>
</evidence>
<dbReference type="EMBL" id="FNFO01000012">
    <property type="protein sequence ID" value="SDM30847.1"/>
    <property type="molecule type" value="Genomic_DNA"/>
</dbReference>
<evidence type="ECO:0000259" key="3">
    <source>
        <dbReference type="Pfam" id="PF03629"/>
    </source>
</evidence>
<dbReference type="Pfam" id="PF03629">
    <property type="entry name" value="SASA"/>
    <property type="match status" value="1"/>
</dbReference>